<dbReference type="PROSITE" id="PS51257">
    <property type="entry name" value="PROKAR_LIPOPROTEIN"/>
    <property type="match status" value="1"/>
</dbReference>
<evidence type="ECO:0000313" key="2">
    <source>
        <dbReference type="Proteomes" id="UP001139150"/>
    </source>
</evidence>
<evidence type="ECO:0000313" key="1">
    <source>
        <dbReference type="EMBL" id="MCL7749455.1"/>
    </source>
</evidence>
<proteinExistence type="predicted"/>
<accession>A0A9X2IAJ0</accession>
<dbReference type="EMBL" id="JAKRYL010000029">
    <property type="protein sequence ID" value="MCL7749455.1"/>
    <property type="molecule type" value="Genomic_DNA"/>
</dbReference>
<organism evidence="1 2">
    <name type="scientific">Halalkalibacter alkaliphilus</name>
    <dbReference type="NCBI Taxonomy" id="2917993"/>
    <lineage>
        <taxon>Bacteria</taxon>
        <taxon>Bacillati</taxon>
        <taxon>Bacillota</taxon>
        <taxon>Bacilli</taxon>
        <taxon>Bacillales</taxon>
        <taxon>Bacillaceae</taxon>
        <taxon>Halalkalibacter</taxon>
    </lineage>
</organism>
<reference evidence="1" key="1">
    <citation type="submission" date="2022-02" db="EMBL/GenBank/DDBJ databases">
        <title>Halalkalibacter sp. nov. isolated from Lonar Lake, India.</title>
        <authorList>
            <person name="Joshi A."/>
            <person name="Thite S."/>
            <person name="Lodha T."/>
        </authorList>
    </citation>
    <scope>NUCLEOTIDE SEQUENCE</scope>
    <source>
        <strain evidence="1">MEB205</strain>
    </source>
</reference>
<comment type="caution">
    <text evidence="1">The sequence shown here is derived from an EMBL/GenBank/DDBJ whole genome shotgun (WGS) entry which is preliminary data.</text>
</comment>
<gene>
    <name evidence="1" type="ORF">MF646_20245</name>
</gene>
<protein>
    <submittedName>
        <fullName evidence="1">Uncharacterized protein</fullName>
    </submittedName>
</protein>
<sequence>MIRRSLRLIVIFLFLFLVGCSFGKISLDHAETVAIQFAEEYIDVNNLDIAIADVKVFDAARSDEENKWDVYLEVDKDSNEFDLSTLGWISVSDEEEVIEYYLWAE</sequence>
<name>A0A9X2IAJ0_9BACI</name>
<dbReference type="RefSeq" id="WP_250098314.1">
    <property type="nucleotide sequence ID" value="NZ_JAKRYL010000029.1"/>
</dbReference>
<dbReference type="AlphaFoldDB" id="A0A9X2IAJ0"/>
<keyword evidence="2" id="KW-1185">Reference proteome</keyword>
<dbReference type="Proteomes" id="UP001139150">
    <property type="component" value="Unassembled WGS sequence"/>
</dbReference>